<dbReference type="RefSeq" id="WP_166587719.1">
    <property type="nucleotide sequence ID" value="NZ_WWEO01000045.1"/>
</dbReference>
<evidence type="ECO:0000313" key="2">
    <source>
        <dbReference type="Proteomes" id="UP000638732"/>
    </source>
</evidence>
<dbReference type="Gene3D" id="2.130.10.10">
    <property type="entry name" value="YVTN repeat-like/Quinoprotein amine dehydrogenase"/>
    <property type="match status" value="2"/>
</dbReference>
<dbReference type="Pfam" id="PF02012">
    <property type="entry name" value="BNR"/>
    <property type="match status" value="1"/>
</dbReference>
<reference evidence="1" key="1">
    <citation type="submission" date="2020-01" db="EMBL/GenBank/DDBJ databases">
        <authorList>
            <person name="Seo Y.L."/>
        </authorList>
    </citation>
    <scope>NUCLEOTIDE SEQUENCE</scope>
    <source>
        <strain evidence="1">R11</strain>
    </source>
</reference>
<reference evidence="1" key="2">
    <citation type="submission" date="2020-10" db="EMBL/GenBank/DDBJ databases">
        <title>Mucilaginibacter sp. nov., isolated from soil.</title>
        <authorList>
            <person name="Jeon C.O."/>
        </authorList>
    </citation>
    <scope>NUCLEOTIDE SEQUENCE</scope>
    <source>
        <strain evidence="1">R11</strain>
    </source>
</reference>
<proteinExistence type="predicted"/>
<protein>
    <recommendedName>
        <fullName evidence="3">Exo-alpha-sialidase</fullName>
    </recommendedName>
</protein>
<name>A0A966DTW9_9SPHI</name>
<gene>
    <name evidence="1" type="ORF">GSY63_20405</name>
</gene>
<dbReference type="InterPro" id="IPR015943">
    <property type="entry name" value="WD40/YVTN_repeat-like_dom_sf"/>
</dbReference>
<dbReference type="Proteomes" id="UP000638732">
    <property type="component" value="Unassembled WGS sequence"/>
</dbReference>
<accession>A0A966DTW9</accession>
<dbReference type="EMBL" id="WWEO01000045">
    <property type="protein sequence ID" value="NCD71738.1"/>
    <property type="molecule type" value="Genomic_DNA"/>
</dbReference>
<dbReference type="CDD" id="cd15482">
    <property type="entry name" value="Sialidase_non-viral"/>
    <property type="match status" value="1"/>
</dbReference>
<organism evidence="1 2">
    <name type="scientific">Mucilaginibacter agri</name>
    <dbReference type="NCBI Taxonomy" id="2695265"/>
    <lineage>
        <taxon>Bacteria</taxon>
        <taxon>Pseudomonadati</taxon>
        <taxon>Bacteroidota</taxon>
        <taxon>Sphingobacteriia</taxon>
        <taxon>Sphingobacteriales</taxon>
        <taxon>Sphingobacteriaceae</taxon>
        <taxon>Mucilaginibacter</taxon>
    </lineage>
</organism>
<comment type="caution">
    <text evidence="1">The sequence shown here is derived from an EMBL/GenBank/DDBJ whole genome shotgun (WGS) entry which is preliminary data.</text>
</comment>
<keyword evidence="2" id="KW-1185">Reference proteome</keyword>
<evidence type="ECO:0000313" key="1">
    <source>
        <dbReference type="EMBL" id="NCD71738.1"/>
    </source>
</evidence>
<dbReference type="AlphaFoldDB" id="A0A966DTW9"/>
<sequence>MKKILVFVPGMLLVLFLLNSFVLRERQEVLKSTDGGQTWEDGSLDLAEIKKPVTIVQSGGVLIATGSKGIRRSTDNGEHWQWVISEGGVGIAVERIEGGFAAISYNAETKSRRIRISLDKGKTWQAIDEGLQTSPFISSIKQMGKYFICGDTDGIFRSSDMGKTWMKVHPGVDKNDFVFIPILNKPVNKPKNVFRIYASGDVLYAVAGSAGC</sequence>
<dbReference type="InterPro" id="IPR002860">
    <property type="entry name" value="BNR_rpt"/>
</dbReference>
<evidence type="ECO:0008006" key="3">
    <source>
        <dbReference type="Google" id="ProtNLM"/>
    </source>
</evidence>
<dbReference type="SUPFAM" id="SSF110296">
    <property type="entry name" value="Oligoxyloglucan reducing end-specific cellobiohydrolase"/>
    <property type="match status" value="1"/>
</dbReference>